<dbReference type="Pfam" id="PF02566">
    <property type="entry name" value="OsmC"/>
    <property type="match status" value="1"/>
</dbReference>
<gene>
    <name evidence="1" type="ORF">DCM90_04150</name>
</gene>
<dbReference type="PANTHER" id="PTHR39624">
    <property type="entry name" value="PROTEIN INVOLVED IN RIMO-MEDIATED BETA-METHYLTHIOLATION OF RIBOSOMAL PROTEIN S12 YCAO"/>
    <property type="match status" value="1"/>
</dbReference>
<dbReference type="Proteomes" id="UP000245080">
    <property type="component" value="Unassembled WGS sequence"/>
</dbReference>
<proteinExistence type="predicted"/>
<dbReference type="EMBL" id="QCXQ01000002">
    <property type="protein sequence ID" value="PWG00134.1"/>
    <property type="molecule type" value="Genomic_DNA"/>
</dbReference>
<protein>
    <submittedName>
        <fullName evidence="1">Osmotically inducible protein OsmC</fullName>
    </submittedName>
</protein>
<evidence type="ECO:0000313" key="1">
    <source>
        <dbReference type="EMBL" id="PWG00134.1"/>
    </source>
</evidence>
<keyword evidence="2" id="KW-1185">Reference proteome</keyword>
<dbReference type="AlphaFoldDB" id="A0A2V1MYP8"/>
<dbReference type="SUPFAM" id="SSF82784">
    <property type="entry name" value="OsmC-like"/>
    <property type="match status" value="1"/>
</dbReference>
<comment type="caution">
    <text evidence="1">The sequence shown here is derived from an EMBL/GenBank/DDBJ whole genome shotgun (WGS) entry which is preliminary data.</text>
</comment>
<dbReference type="OrthoDB" id="1433018at2"/>
<dbReference type="Gene3D" id="3.30.300.20">
    <property type="match status" value="1"/>
</dbReference>
<dbReference type="InterPro" id="IPR003718">
    <property type="entry name" value="OsmC/Ohr_fam"/>
</dbReference>
<sequence length="144" mass="15359">MGGPFMALVEVKAALRPAGDQVQIQAGEHTYLADEPVRKGGTDAGPTPVQYLLSSIGACMSITARYVASLHEDLTLAHFSADVSGRTKGYPDGSSNVIDITITLTADCNWSGDQLHAYYDEVVTKCTVHKTLAPGVPMTLQYTE</sequence>
<accession>A0A2V1MYP8</accession>
<evidence type="ECO:0000313" key="2">
    <source>
        <dbReference type="Proteomes" id="UP000245080"/>
    </source>
</evidence>
<organism evidence="1 2">
    <name type="scientific">Levilactobacillus bambusae</name>
    <dbReference type="NCBI Taxonomy" id="2024736"/>
    <lineage>
        <taxon>Bacteria</taxon>
        <taxon>Bacillati</taxon>
        <taxon>Bacillota</taxon>
        <taxon>Bacilli</taxon>
        <taxon>Lactobacillales</taxon>
        <taxon>Lactobacillaceae</taxon>
        <taxon>Levilactobacillus</taxon>
    </lineage>
</organism>
<dbReference type="InterPro" id="IPR015946">
    <property type="entry name" value="KH_dom-like_a/b"/>
</dbReference>
<dbReference type="PANTHER" id="PTHR39624:SF2">
    <property type="entry name" value="OSMC-LIKE PROTEIN"/>
    <property type="match status" value="1"/>
</dbReference>
<dbReference type="InterPro" id="IPR036102">
    <property type="entry name" value="OsmC/Ohrsf"/>
</dbReference>
<reference evidence="1 2" key="1">
    <citation type="journal article" date="2018" name="Int. J. Syst. Evol. Microbiol.">
        <title>Lactobacillus bambusae sp. nov., isolated from a traditional fermented Ma-bamboo shoots of Taiwan.</title>
        <authorList>
            <person name="Wang L.-T."/>
        </authorList>
    </citation>
    <scope>NUCLEOTIDE SEQUENCE [LARGE SCALE GENOMIC DNA]</scope>
    <source>
        <strain evidence="1 2">BS-W1</strain>
    </source>
</reference>
<name>A0A2V1MYP8_9LACO</name>